<dbReference type="EMBL" id="MKKU01000740">
    <property type="protein sequence ID" value="RNF03075.1"/>
    <property type="molecule type" value="Genomic_DNA"/>
</dbReference>
<organism evidence="2 3">
    <name type="scientific">Trypanosoma conorhini</name>
    <dbReference type="NCBI Taxonomy" id="83891"/>
    <lineage>
        <taxon>Eukaryota</taxon>
        <taxon>Discoba</taxon>
        <taxon>Euglenozoa</taxon>
        <taxon>Kinetoplastea</taxon>
        <taxon>Metakinetoplastina</taxon>
        <taxon>Trypanosomatida</taxon>
        <taxon>Trypanosomatidae</taxon>
        <taxon>Trypanosoma</taxon>
    </lineage>
</organism>
<dbReference type="PROSITE" id="PS50097">
    <property type="entry name" value="BTB"/>
    <property type="match status" value="1"/>
</dbReference>
<dbReference type="Gene3D" id="3.30.710.10">
    <property type="entry name" value="Potassium Channel Kv1.1, Chain A"/>
    <property type="match status" value="1"/>
</dbReference>
<dbReference type="GO" id="GO:0051260">
    <property type="term" value="P:protein homooligomerization"/>
    <property type="evidence" value="ECO:0007669"/>
    <property type="project" value="InterPro"/>
</dbReference>
<dbReference type="RefSeq" id="XP_029224778.1">
    <property type="nucleotide sequence ID" value="XM_029375158.1"/>
</dbReference>
<name>A0A422NC73_9TRYP</name>
<evidence type="ECO:0000259" key="1">
    <source>
        <dbReference type="PROSITE" id="PS50097"/>
    </source>
</evidence>
<evidence type="ECO:0000313" key="3">
    <source>
        <dbReference type="Proteomes" id="UP000284403"/>
    </source>
</evidence>
<sequence>MRHRAIINAGGRVFETNFSTLLRYPNAPFAKLFPLPASGRKKCKYFLDVAPQAFECVLSFLRTNQLRLPKENEQLRAEIVHCLDVWGLLEHAFPAAPQDTCGSDVVELPDICVVQICDHMQHDQGVKRHALTITFGANGFQLRRLTHRIRRDLEGLISSTYWQCYQTNERAAFFVTTKVANGTADLLTTSVTQQLIEHTEAMGYSLVSSYVTLSPDVVHTSVRMLVHSFTFRRALQTTLEVGDELAIAGEEEVMETHDNIASMRFGPQKTSLHEEQSLPPKGSRALDIWTTARGSASEINK</sequence>
<evidence type="ECO:0000313" key="2">
    <source>
        <dbReference type="EMBL" id="RNF03075.1"/>
    </source>
</evidence>
<dbReference type="InterPro" id="IPR003131">
    <property type="entry name" value="T1-type_BTB"/>
</dbReference>
<reference evidence="2 3" key="1">
    <citation type="journal article" date="2018" name="BMC Genomics">
        <title>Genomic comparison of Trypanosoma conorhini and Trypanosoma rangeli to Trypanosoma cruzi strains of high and low virulence.</title>
        <authorList>
            <person name="Bradwell K.R."/>
            <person name="Koparde V.N."/>
            <person name="Matveyev A.V."/>
            <person name="Serrano M.G."/>
            <person name="Alves J.M."/>
            <person name="Parikh H."/>
            <person name="Huang B."/>
            <person name="Lee V."/>
            <person name="Espinosa-Alvarez O."/>
            <person name="Ortiz P.A."/>
            <person name="Costa-Martins A.G."/>
            <person name="Teixeira M.M."/>
            <person name="Buck G.A."/>
        </authorList>
    </citation>
    <scope>NUCLEOTIDE SEQUENCE [LARGE SCALE GENOMIC DNA]</scope>
    <source>
        <strain evidence="2 3">025E</strain>
    </source>
</reference>
<dbReference type="OrthoDB" id="2414723at2759"/>
<proteinExistence type="predicted"/>
<dbReference type="Pfam" id="PF02214">
    <property type="entry name" value="BTB_2"/>
    <property type="match status" value="1"/>
</dbReference>
<keyword evidence="3" id="KW-1185">Reference proteome</keyword>
<dbReference type="GeneID" id="40321915"/>
<dbReference type="InterPro" id="IPR011333">
    <property type="entry name" value="SKP1/BTB/POZ_sf"/>
</dbReference>
<dbReference type="AlphaFoldDB" id="A0A422NC73"/>
<dbReference type="PANTHER" id="PTHR14499">
    <property type="entry name" value="POTASSIUM CHANNEL TETRAMERIZATION DOMAIN-CONTAINING"/>
    <property type="match status" value="1"/>
</dbReference>
<feature type="domain" description="BTB" evidence="1">
    <location>
        <begin position="1"/>
        <end position="70"/>
    </location>
</feature>
<protein>
    <submittedName>
        <fullName evidence="2">Potassium voltage-gated channel</fullName>
    </submittedName>
</protein>
<accession>A0A422NC73</accession>
<comment type="caution">
    <text evidence="2">The sequence shown here is derived from an EMBL/GenBank/DDBJ whole genome shotgun (WGS) entry which is preliminary data.</text>
</comment>
<dbReference type="PANTHER" id="PTHR14499:SF131">
    <property type="entry name" value="VOLTAGE-GATED CHANNEL, PUTATIVE-RELATED"/>
    <property type="match status" value="1"/>
</dbReference>
<gene>
    <name evidence="2" type="ORF">Tco025E_08304</name>
</gene>
<dbReference type="SUPFAM" id="SSF54695">
    <property type="entry name" value="POZ domain"/>
    <property type="match status" value="1"/>
</dbReference>
<dbReference type="InterPro" id="IPR000210">
    <property type="entry name" value="BTB/POZ_dom"/>
</dbReference>
<dbReference type="Proteomes" id="UP000284403">
    <property type="component" value="Unassembled WGS sequence"/>
</dbReference>